<keyword evidence="2" id="KW-1185">Reference proteome</keyword>
<reference evidence="1 2" key="1">
    <citation type="submission" date="2024-02" db="EMBL/GenBank/DDBJ databases">
        <authorList>
            <person name="Daric V."/>
            <person name="Darras S."/>
        </authorList>
    </citation>
    <scope>NUCLEOTIDE SEQUENCE [LARGE SCALE GENOMIC DNA]</scope>
</reference>
<evidence type="ECO:0000313" key="2">
    <source>
        <dbReference type="Proteomes" id="UP001642483"/>
    </source>
</evidence>
<dbReference type="EMBL" id="CAWYQH010000013">
    <property type="protein sequence ID" value="CAK8674933.1"/>
    <property type="molecule type" value="Genomic_DNA"/>
</dbReference>
<protein>
    <submittedName>
        <fullName evidence="1">Uncharacterized protein</fullName>
    </submittedName>
</protein>
<organism evidence="1 2">
    <name type="scientific">Clavelina lepadiformis</name>
    <name type="common">Light-bulb sea squirt</name>
    <name type="synonym">Ascidia lepadiformis</name>
    <dbReference type="NCBI Taxonomy" id="159417"/>
    <lineage>
        <taxon>Eukaryota</taxon>
        <taxon>Metazoa</taxon>
        <taxon>Chordata</taxon>
        <taxon>Tunicata</taxon>
        <taxon>Ascidiacea</taxon>
        <taxon>Aplousobranchia</taxon>
        <taxon>Clavelinidae</taxon>
        <taxon>Clavelina</taxon>
    </lineage>
</organism>
<proteinExistence type="predicted"/>
<name>A0ABP0F5E8_CLALP</name>
<accession>A0ABP0F5E8</accession>
<gene>
    <name evidence="1" type="ORF">CVLEPA_LOCUS4581</name>
</gene>
<evidence type="ECO:0000313" key="1">
    <source>
        <dbReference type="EMBL" id="CAK8674933.1"/>
    </source>
</evidence>
<sequence>MIKFGQKLLLKKWKVCSHPMIHVLQEALDRAVADLYKALSPMRETTKGLKMGEEFRG</sequence>
<dbReference type="Proteomes" id="UP001642483">
    <property type="component" value="Unassembled WGS sequence"/>
</dbReference>
<comment type="caution">
    <text evidence="1">The sequence shown here is derived from an EMBL/GenBank/DDBJ whole genome shotgun (WGS) entry which is preliminary data.</text>
</comment>